<feature type="region of interest" description="Disordered" evidence="1">
    <location>
        <begin position="1162"/>
        <end position="1230"/>
    </location>
</feature>
<feature type="non-terminal residue" evidence="3">
    <location>
        <position position="1"/>
    </location>
</feature>
<evidence type="ECO:0000259" key="2">
    <source>
        <dbReference type="PROSITE" id="PS50994"/>
    </source>
</evidence>
<dbReference type="EMBL" id="CAUYUJ010022148">
    <property type="protein sequence ID" value="CAK0909173.1"/>
    <property type="molecule type" value="Genomic_DNA"/>
</dbReference>
<gene>
    <name evidence="3" type="ORF">PCOR1329_LOCUS83662</name>
</gene>
<dbReference type="Gene3D" id="3.30.420.10">
    <property type="entry name" value="Ribonuclease H-like superfamily/Ribonuclease H"/>
    <property type="match status" value="1"/>
</dbReference>
<dbReference type="InterPro" id="IPR036397">
    <property type="entry name" value="RNaseH_sf"/>
</dbReference>
<dbReference type="InterPro" id="IPR012337">
    <property type="entry name" value="RNaseH-like_sf"/>
</dbReference>
<feature type="compositionally biased region" description="Basic and acidic residues" evidence="1">
    <location>
        <begin position="40"/>
        <end position="72"/>
    </location>
</feature>
<name>A0ABN9Y989_9DINO</name>
<dbReference type="Proteomes" id="UP001189429">
    <property type="component" value="Unassembled WGS sequence"/>
</dbReference>
<evidence type="ECO:0000313" key="3">
    <source>
        <dbReference type="EMBL" id="CAK0909173.1"/>
    </source>
</evidence>
<feature type="domain" description="Integrase catalytic" evidence="2">
    <location>
        <begin position="856"/>
        <end position="1023"/>
    </location>
</feature>
<dbReference type="PROSITE" id="PS50994">
    <property type="entry name" value="INTEGRASE"/>
    <property type="match status" value="1"/>
</dbReference>
<dbReference type="SUPFAM" id="SSF53098">
    <property type="entry name" value="Ribonuclease H-like"/>
    <property type="match status" value="1"/>
</dbReference>
<accession>A0ABN9Y989</accession>
<protein>
    <recommendedName>
        <fullName evidence="2">Integrase catalytic domain-containing protein</fullName>
    </recommendedName>
</protein>
<evidence type="ECO:0000256" key="1">
    <source>
        <dbReference type="SAM" id="MobiDB-lite"/>
    </source>
</evidence>
<reference evidence="3" key="1">
    <citation type="submission" date="2023-10" db="EMBL/GenBank/DDBJ databases">
        <authorList>
            <person name="Chen Y."/>
            <person name="Shah S."/>
            <person name="Dougan E. K."/>
            <person name="Thang M."/>
            <person name="Chan C."/>
        </authorList>
    </citation>
    <scope>NUCLEOTIDE SEQUENCE [LARGE SCALE GENOMIC DNA]</scope>
</reference>
<feature type="region of interest" description="Disordered" evidence="1">
    <location>
        <begin position="778"/>
        <end position="806"/>
    </location>
</feature>
<evidence type="ECO:0000313" key="4">
    <source>
        <dbReference type="Proteomes" id="UP001189429"/>
    </source>
</evidence>
<organism evidence="3 4">
    <name type="scientific">Prorocentrum cordatum</name>
    <dbReference type="NCBI Taxonomy" id="2364126"/>
    <lineage>
        <taxon>Eukaryota</taxon>
        <taxon>Sar</taxon>
        <taxon>Alveolata</taxon>
        <taxon>Dinophyceae</taxon>
        <taxon>Prorocentrales</taxon>
        <taxon>Prorocentraceae</taxon>
        <taxon>Prorocentrum</taxon>
    </lineage>
</organism>
<feature type="compositionally biased region" description="Basic and acidic residues" evidence="1">
    <location>
        <begin position="1216"/>
        <end position="1225"/>
    </location>
</feature>
<feature type="region of interest" description="Disordered" evidence="1">
    <location>
        <begin position="1"/>
        <end position="79"/>
    </location>
</feature>
<keyword evidence="4" id="KW-1185">Reference proteome</keyword>
<dbReference type="InterPro" id="IPR001584">
    <property type="entry name" value="Integrase_cat-core"/>
</dbReference>
<comment type="caution">
    <text evidence="3">The sequence shown here is derived from an EMBL/GenBank/DDBJ whole genome shotgun (WGS) entry which is preliminary data.</text>
</comment>
<feature type="non-terminal residue" evidence="3">
    <location>
        <position position="1747"/>
    </location>
</feature>
<proteinExistence type="predicted"/>
<sequence length="1747" mass="194033">DDDSGDSAGKYELQGKGGSGGSETDSERSAQSRGFGTPEQVKKTMAEVHGRLESGGEHEQHDQRRGDRKGKDTLCPTWDGKDLSEWPEKRLAIDRWNRLTAVPPEEQGETLLLHLTKEAATATRHLRLGSVQYAGGLQAVILALDTLAFPEADAETFQQLVLIQTGYDYNVNRFVSILKRMADDSTVTEKSAPTKGAYLAGIDEDEPLMSEGGDTESAVCDAMANLLGIDDDGTPGGQEPADDGERILTEVEALDCLAAIVPPPTKPRTWGEARKIVADKKTNREFRNLQDGKKLNDNIEDIKKRTKCGTCKKVGHWHQRECPDNPKNKNMPTGGFVAMTVLQDDEICSYIVTEAKMASRSILVEHINLAIDIETSGRLGWGALDTACGFNMMGLDTYAKWEIHCKKEHGITLHTIPYHKKYRFGNDQICTATDGAIIPIMLGDFVGLVFVCLVQGAAPLLLSKTFVVELEASLHAFQFELELPEQSLRLPLAHAGGEHFLLQLDNFTKPWSKPEGWTLCTKEDQFVDLTETTEQEEWETRGDEVLDQPPRSKAPIALKELLQDENANAMTNQLVENLRGHLGADISDQALKVLGETDKMREAMEDAIPECTAFLGQLGEQVRDGDEMMETGGVPLHETTERKQVMVVAGHHLLARRGQKEAWNMIKSASPLLVIIKPPKDIYNKKLKEKIGRDVLTFMSDMAIQQAINGRYFYYEQASEYGEMLSQEFAQGSLQNKLGDAPMPLQELTGASARAIVKAKVSDLATVETKMDDEISSLQRVSRCPAPVSNNEDERGADPHVKQQGQKMHENMGHCSNENLVMVLKYGRARQAFIEAAQHLVCPSCEANERPRMAKPAKAPTTYQFNGVIGMDIFFVLGLENTTKVPMLNIVCRGAGHQVVIPLPSRQGQQIRRHYRAFWERAYGTPRIIVIDGEKGFSTGEFPDAAEGDGAEVKVASATSPWQAGKTERAGGTWKETFYRTRQKFNAKNWGDFYELVDSVNAAIGESVRRGGFTPYQRVFGRPFQLPEKILEEGSPSLATVSRAMNGDTELARSIGMRKAAMAASIEAECTEKRRRALNIRSRPQRGATFQPGGRCYFWRSSTDKLPVSSWHGPARAIQTELPSTVWCSYQGGLLKCSPEQLRHANEGEISAWEQIDHAMKEEVGTDSRGRRTYEDLTKQPAPAEEEVLDDVPPTAPPEPAGNDQPAASLEPPTVEIERSSDVRADPILMGPQCYDDLDDVPITSKKALVNPDAAMPVAQRIATIEEVTEKSLLNTYRYQPSILAKRREWANIQKDPALAARIMGFRWVLTDKDGDRNEPDASKKSLLFMNGSGWRMAKARWTVQGHTDPDLLELETYSPVVGKDSVFLILQILCTNKWTLQLADITSAFTAGDPLDSYAKEIGFQCSIFDGCVFYLRDDEGLHGVMGLTVDDIVGGGDQKFDEKGKYTGKELDHNDDNTEITISQCQSSANIQQIDIATERRETPQSPVTPAELHQARSLRGSIAFLARGKVPNLTVDDLLEADRIGRMTKEFCEVVLKVRCIVFATQRKILEGEAATISIQSWKSHKLKRKCAHQFGAETLAISEGMAMAELIRTMLLEIVDSEFDLMRPYLLAGRFPVISVTDSRGGYDHVTNPKAGLSEDKRAAIDVAIMRSAMQRPQVHLRWIEGTSQLTDRLTKRKGESTLLRHALELGEYGITADSIVLRRREQERQMRKKKGDHTYACSVECCFSGLDLYEMDCTGTLK</sequence>
<feature type="compositionally biased region" description="Basic and acidic residues" evidence="1">
    <location>
        <begin position="1162"/>
        <end position="1178"/>
    </location>
</feature>
<feature type="compositionally biased region" description="Basic and acidic residues" evidence="1">
    <location>
        <begin position="792"/>
        <end position="806"/>
    </location>
</feature>